<accession>A0A399EGP3</accession>
<evidence type="ECO:0000313" key="4">
    <source>
        <dbReference type="Proteomes" id="UP000265341"/>
    </source>
</evidence>
<evidence type="ECO:0000256" key="1">
    <source>
        <dbReference type="ARBA" id="ARBA00023172"/>
    </source>
</evidence>
<evidence type="ECO:0000313" key="3">
    <source>
        <dbReference type="EMBL" id="RIH82906.1"/>
    </source>
</evidence>
<gene>
    <name evidence="3" type="primary">xerC_3</name>
    <name evidence="3" type="ORF">Mrose_03224</name>
</gene>
<dbReference type="InterPro" id="IPR002104">
    <property type="entry name" value="Integrase_catalytic"/>
</dbReference>
<feature type="domain" description="Tyr recombinase" evidence="2">
    <location>
        <begin position="133"/>
        <end position="316"/>
    </location>
</feature>
<dbReference type="SUPFAM" id="SSF56349">
    <property type="entry name" value="DNA breaking-rejoining enzymes"/>
    <property type="match status" value="1"/>
</dbReference>
<keyword evidence="4" id="KW-1185">Reference proteome</keyword>
<dbReference type="EMBL" id="QWLA01000090">
    <property type="protein sequence ID" value="RIH82906.1"/>
    <property type="molecule type" value="Genomic_DNA"/>
</dbReference>
<dbReference type="OrthoDB" id="32534at2"/>
<dbReference type="RefSeq" id="WP_119280056.1">
    <property type="nucleotide sequence ID" value="NZ_QWLA01000090.1"/>
</dbReference>
<evidence type="ECO:0000259" key="2">
    <source>
        <dbReference type="PROSITE" id="PS51898"/>
    </source>
</evidence>
<dbReference type="Pfam" id="PF00589">
    <property type="entry name" value="Phage_integrase"/>
    <property type="match status" value="1"/>
</dbReference>
<protein>
    <submittedName>
        <fullName evidence="3">Tyrosine recombinase XerC</fullName>
    </submittedName>
</protein>
<reference evidence="3 4" key="1">
    <citation type="submission" date="2018-08" db="EMBL/GenBank/DDBJ databases">
        <title>Meiothermus roseus NBRC 110900 genome sequencing project.</title>
        <authorList>
            <person name="Da Costa M.S."/>
            <person name="Albuquerque L."/>
            <person name="Raposo P."/>
            <person name="Froufe H.J.C."/>
            <person name="Barroso C.S."/>
            <person name="Egas C."/>
        </authorList>
    </citation>
    <scope>NUCLEOTIDE SEQUENCE [LARGE SCALE GENOMIC DNA]</scope>
    <source>
        <strain evidence="3 4">NBRC 110900</strain>
    </source>
</reference>
<dbReference type="GO" id="GO:0003677">
    <property type="term" value="F:DNA binding"/>
    <property type="evidence" value="ECO:0007669"/>
    <property type="project" value="InterPro"/>
</dbReference>
<comment type="caution">
    <text evidence="3">The sequence shown here is derived from an EMBL/GenBank/DDBJ whole genome shotgun (WGS) entry which is preliminary data.</text>
</comment>
<dbReference type="GO" id="GO:0006310">
    <property type="term" value="P:DNA recombination"/>
    <property type="evidence" value="ECO:0007669"/>
    <property type="project" value="UniProtKB-KW"/>
</dbReference>
<dbReference type="Proteomes" id="UP000265341">
    <property type="component" value="Unassembled WGS sequence"/>
</dbReference>
<dbReference type="AlphaFoldDB" id="A0A399EGP3"/>
<name>A0A399EGP3_9DEIN</name>
<dbReference type="CDD" id="cd00397">
    <property type="entry name" value="DNA_BRE_C"/>
    <property type="match status" value="1"/>
</dbReference>
<keyword evidence="1" id="KW-0233">DNA recombination</keyword>
<organism evidence="3 4">
    <name type="scientific">Calidithermus roseus</name>
    <dbReference type="NCBI Taxonomy" id="1644118"/>
    <lineage>
        <taxon>Bacteria</taxon>
        <taxon>Thermotogati</taxon>
        <taxon>Deinococcota</taxon>
        <taxon>Deinococci</taxon>
        <taxon>Thermales</taxon>
        <taxon>Thermaceae</taxon>
        <taxon>Calidithermus</taxon>
    </lineage>
</organism>
<sequence>MLLPSSPFDEPDTRREWVERALGRWDRAAFGEALSYAAKLFGWREANLQRAMESLFYWLKEQGRRWPALERGDLLAFWALVERGQPPLAKRPLRRPATVYSWWWSLRRVLAVIEWAGLEVPPLDFPPRPSYLSSRPHLSDAEFARLLRAAQEHPTGALRRLGVAVLYLLGEAAVGATELFALRLADFDRARRVLRVRGAKAREVPLSEAAARALEAYLDDREVVLAGQPLGSPYLFVRMTNKRGGLGRPLGADTLNGLLERLEALAGLEREGLLVPLRWRAVRKLLEQGLSPQEVARRTGLSTVVGRGKEHKGNEI</sequence>
<proteinExistence type="predicted"/>
<dbReference type="InterPro" id="IPR013762">
    <property type="entry name" value="Integrase-like_cat_sf"/>
</dbReference>
<dbReference type="InterPro" id="IPR011010">
    <property type="entry name" value="DNA_brk_join_enz"/>
</dbReference>
<dbReference type="GO" id="GO:0015074">
    <property type="term" value="P:DNA integration"/>
    <property type="evidence" value="ECO:0007669"/>
    <property type="project" value="InterPro"/>
</dbReference>
<dbReference type="Gene3D" id="1.10.443.10">
    <property type="entry name" value="Intergrase catalytic core"/>
    <property type="match status" value="1"/>
</dbReference>
<dbReference type="PROSITE" id="PS51898">
    <property type="entry name" value="TYR_RECOMBINASE"/>
    <property type="match status" value="1"/>
</dbReference>